<feature type="signal peptide" evidence="1">
    <location>
        <begin position="1"/>
        <end position="24"/>
    </location>
</feature>
<accession>A0A4Q0XHJ6</accession>
<protein>
    <submittedName>
        <fullName evidence="2">Uncharacterized protein</fullName>
    </submittedName>
</protein>
<evidence type="ECO:0000256" key="1">
    <source>
        <dbReference type="SAM" id="SignalP"/>
    </source>
</evidence>
<dbReference type="AlphaFoldDB" id="A0A4Q0XHJ6"/>
<keyword evidence="3" id="KW-1185">Reference proteome</keyword>
<dbReference type="InterPro" id="IPR045391">
    <property type="entry name" value="DUF6520"/>
</dbReference>
<dbReference type="RefSeq" id="WP_129017562.1">
    <property type="nucleotide sequence ID" value="NZ_SDDZ01000006.1"/>
</dbReference>
<gene>
    <name evidence="2" type="ORF">ESZ48_11085</name>
</gene>
<keyword evidence="1" id="KW-0732">Signal</keyword>
<comment type="caution">
    <text evidence="2">The sequence shown here is derived from an EMBL/GenBank/DDBJ whole genome shotgun (WGS) entry which is preliminary data.</text>
</comment>
<reference evidence="2 3" key="1">
    <citation type="submission" date="2019-01" db="EMBL/GenBank/DDBJ databases">
        <title>Genome sequence of the Antarctic species Gelidibacter gilvus ACAM 158(T).</title>
        <authorList>
            <person name="Bowman J.P."/>
        </authorList>
    </citation>
    <scope>NUCLEOTIDE SEQUENCE [LARGE SCALE GENOMIC DNA]</scope>
    <source>
        <strain evidence="2 3">IC158</strain>
    </source>
</reference>
<dbReference type="EMBL" id="SDDZ01000006">
    <property type="protein sequence ID" value="RXJ49552.1"/>
    <property type="molecule type" value="Genomic_DNA"/>
</dbReference>
<organism evidence="2 3">
    <name type="scientific">Gelidibacter gilvus</name>
    <dbReference type="NCBI Taxonomy" id="59602"/>
    <lineage>
        <taxon>Bacteria</taxon>
        <taxon>Pseudomonadati</taxon>
        <taxon>Bacteroidota</taxon>
        <taxon>Flavobacteriia</taxon>
        <taxon>Flavobacteriales</taxon>
        <taxon>Flavobacteriaceae</taxon>
        <taxon>Gelidibacter</taxon>
    </lineage>
</organism>
<proteinExistence type="predicted"/>
<dbReference type="Proteomes" id="UP000289792">
    <property type="component" value="Unassembled WGS sequence"/>
</dbReference>
<evidence type="ECO:0000313" key="3">
    <source>
        <dbReference type="Proteomes" id="UP000289792"/>
    </source>
</evidence>
<name>A0A4Q0XHJ6_9FLAO</name>
<dbReference type="Pfam" id="PF20130">
    <property type="entry name" value="DUF6520"/>
    <property type="match status" value="1"/>
</dbReference>
<evidence type="ECO:0000313" key="2">
    <source>
        <dbReference type="EMBL" id="RXJ49552.1"/>
    </source>
</evidence>
<dbReference type="OrthoDB" id="1179119at2"/>
<sequence length="82" mass="8822">MKTKVLKFVLPVFALLLAVSFAFAAESTSEAKTAYYLHPVLGWQSVAIGDDCNKPAGEACKVGTFQLYGDMSTSNPLHRTAP</sequence>
<feature type="chain" id="PRO_5020224452" evidence="1">
    <location>
        <begin position="25"/>
        <end position="82"/>
    </location>
</feature>